<dbReference type="AlphaFoldDB" id="A0A4S8KLA5"/>
<dbReference type="EMBL" id="ML181012">
    <property type="protein sequence ID" value="THU76290.1"/>
    <property type="molecule type" value="Genomic_DNA"/>
</dbReference>
<reference evidence="1 2" key="1">
    <citation type="journal article" date="2019" name="Nat. Ecol. Evol.">
        <title>Megaphylogeny resolves global patterns of mushroom evolution.</title>
        <authorList>
            <person name="Varga T."/>
            <person name="Krizsan K."/>
            <person name="Foldi C."/>
            <person name="Dima B."/>
            <person name="Sanchez-Garcia M."/>
            <person name="Sanchez-Ramirez S."/>
            <person name="Szollosi G.J."/>
            <person name="Szarkandi J.G."/>
            <person name="Papp V."/>
            <person name="Albert L."/>
            <person name="Andreopoulos W."/>
            <person name="Angelini C."/>
            <person name="Antonin V."/>
            <person name="Barry K.W."/>
            <person name="Bougher N.L."/>
            <person name="Buchanan P."/>
            <person name="Buyck B."/>
            <person name="Bense V."/>
            <person name="Catcheside P."/>
            <person name="Chovatia M."/>
            <person name="Cooper J."/>
            <person name="Damon W."/>
            <person name="Desjardin D."/>
            <person name="Finy P."/>
            <person name="Geml J."/>
            <person name="Haridas S."/>
            <person name="Hughes K."/>
            <person name="Justo A."/>
            <person name="Karasinski D."/>
            <person name="Kautmanova I."/>
            <person name="Kiss B."/>
            <person name="Kocsube S."/>
            <person name="Kotiranta H."/>
            <person name="LaButti K.M."/>
            <person name="Lechner B.E."/>
            <person name="Liimatainen K."/>
            <person name="Lipzen A."/>
            <person name="Lukacs Z."/>
            <person name="Mihaltcheva S."/>
            <person name="Morgado L.N."/>
            <person name="Niskanen T."/>
            <person name="Noordeloos M.E."/>
            <person name="Ohm R.A."/>
            <person name="Ortiz-Santana B."/>
            <person name="Ovrebo C."/>
            <person name="Racz N."/>
            <person name="Riley R."/>
            <person name="Savchenko A."/>
            <person name="Shiryaev A."/>
            <person name="Soop K."/>
            <person name="Spirin V."/>
            <person name="Szebenyi C."/>
            <person name="Tomsovsky M."/>
            <person name="Tulloss R.E."/>
            <person name="Uehling J."/>
            <person name="Grigoriev I.V."/>
            <person name="Vagvolgyi C."/>
            <person name="Papp T."/>
            <person name="Martin F.M."/>
            <person name="Miettinen O."/>
            <person name="Hibbett D.S."/>
            <person name="Nagy L.G."/>
        </authorList>
    </citation>
    <scope>NUCLEOTIDE SEQUENCE [LARGE SCALE GENOMIC DNA]</scope>
    <source>
        <strain evidence="1 2">CBS 962.96</strain>
    </source>
</reference>
<dbReference type="OrthoDB" id="3043218at2759"/>
<name>A0A4S8KLA5_DENBC</name>
<protein>
    <submittedName>
        <fullName evidence="1">Uncharacterized protein</fullName>
    </submittedName>
</protein>
<gene>
    <name evidence="1" type="ORF">K435DRAFT_622660</name>
</gene>
<keyword evidence="2" id="KW-1185">Reference proteome</keyword>
<proteinExistence type="predicted"/>
<organism evidence="1 2">
    <name type="scientific">Dendrothele bispora (strain CBS 962.96)</name>
    <dbReference type="NCBI Taxonomy" id="1314807"/>
    <lineage>
        <taxon>Eukaryota</taxon>
        <taxon>Fungi</taxon>
        <taxon>Dikarya</taxon>
        <taxon>Basidiomycota</taxon>
        <taxon>Agaricomycotina</taxon>
        <taxon>Agaricomycetes</taxon>
        <taxon>Agaricomycetidae</taxon>
        <taxon>Agaricales</taxon>
        <taxon>Agaricales incertae sedis</taxon>
        <taxon>Dendrothele</taxon>
    </lineage>
</organism>
<feature type="non-terminal residue" evidence="1">
    <location>
        <position position="1"/>
    </location>
</feature>
<evidence type="ECO:0000313" key="2">
    <source>
        <dbReference type="Proteomes" id="UP000297245"/>
    </source>
</evidence>
<accession>A0A4S8KLA5</accession>
<dbReference type="Proteomes" id="UP000297245">
    <property type="component" value="Unassembled WGS sequence"/>
</dbReference>
<feature type="non-terminal residue" evidence="1">
    <location>
        <position position="115"/>
    </location>
</feature>
<sequence length="115" mass="12866">QRKTPGHGKGYSHVSGMIIIQNTIPAYISPKPPDSAKAIRTILNVIVTCNFLVPHIPAFEDRRKFSGPVLKLLTAHLHQWIIADGKKKVATVWMKVSKWLSIFNAVEYLKLHVSG</sequence>
<evidence type="ECO:0000313" key="1">
    <source>
        <dbReference type="EMBL" id="THU76290.1"/>
    </source>
</evidence>